<evidence type="ECO:0000259" key="1">
    <source>
        <dbReference type="Pfam" id="PF04069"/>
    </source>
</evidence>
<organism evidence="2 3">
    <name type="scientific">Phyllobacterium trifolii</name>
    <dbReference type="NCBI Taxonomy" id="300193"/>
    <lineage>
        <taxon>Bacteria</taxon>
        <taxon>Pseudomonadati</taxon>
        <taxon>Pseudomonadota</taxon>
        <taxon>Alphaproteobacteria</taxon>
        <taxon>Hyphomicrobiales</taxon>
        <taxon>Phyllobacteriaceae</taxon>
        <taxon>Phyllobacterium</taxon>
    </lineage>
</organism>
<reference evidence="2 3" key="1">
    <citation type="submission" date="2020-08" db="EMBL/GenBank/DDBJ databases">
        <title>Genomic Encyclopedia of Type Strains, Phase III (KMG-III): the genomes of soil and plant-associated and newly described type strains.</title>
        <authorList>
            <person name="Whitman W."/>
        </authorList>
    </citation>
    <scope>NUCLEOTIDE SEQUENCE [LARGE SCALE GENOMIC DNA]</scope>
    <source>
        <strain evidence="2 3">CECT 7015</strain>
    </source>
</reference>
<dbReference type="Proteomes" id="UP000554520">
    <property type="component" value="Unassembled WGS sequence"/>
</dbReference>
<dbReference type="AlphaFoldDB" id="A0A839UI34"/>
<accession>A0A839UI34</accession>
<proteinExistence type="predicted"/>
<name>A0A839UI34_9HYPH</name>
<protein>
    <submittedName>
        <fullName evidence="2">Glycine betaine/choline ABC-type transport system substrate-binding protein</fullName>
    </submittedName>
</protein>
<dbReference type="GO" id="GO:0043190">
    <property type="term" value="C:ATP-binding cassette (ABC) transporter complex"/>
    <property type="evidence" value="ECO:0007669"/>
    <property type="project" value="InterPro"/>
</dbReference>
<dbReference type="Pfam" id="PF04069">
    <property type="entry name" value="OpuAC"/>
    <property type="match status" value="1"/>
</dbReference>
<comment type="caution">
    <text evidence="2">The sequence shown here is derived from an EMBL/GenBank/DDBJ whole genome shotgun (WGS) entry which is preliminary data.</text>
</comment>
<feature type="domain" description="ABC-type glycine betaine transport system substrate-binding" evidence="1">
    <location>
        <begin position="14"/>
        <end position="98"/>
    </location>
</feature>
<dbReference type="Gene3D" id="3.40.190.120">
    <property type="entry name" value="Osmoprotection protein (prox), domain 2"/>
    <property type="match status" value="1"/>
</dbReference>
<dbReference type="EMBL" id="JACHXN010000020">
    <property type="protein sequence ID" value="MBB3148530.1"/>
    <property type="molecule type" value="Genomic_DNA"/>
</dbReference>
<gene>
    <name evidence="2" type="ORF">FHS21_004978</name>
</gene>
<dbReference type="GO" id="GO:0022857">
    <property type="term" value="F:transmembrane transporter activity"/>
    <property type="evidence" value="ECO:0007669"/>
    <property type="project" value="InterPro"/>
</dbReference>
<sequence>MASVVKGDLSGSANKIYDDVKQFYEQKFQLTWLKPSNINNGYAMLVKPELAEKYKLAILTDLSAISKELIFGAEAGYSDRTDGLPALKRVYRIVFKEFKNSLVLISGIAHFLATTSI</sequence>
<dbReference type="Gene3D" id="3.40.190.10">
    <property type="entry name" value="Periplasmic binding protein-like II"/>
    <property type="match status" value="1"/>
</dbReference>
<dbReference type="InterPro" id="IPR007210">
    <property type="entry name" value="ABC_Gly_betaine_transp_sub-bd"/>
</dbReference>
<dbReference type="SUPFAM" id="SSF53850">
    <property type="entry name" value="Periplasmic binding protein-like II"/>
    <property type="match status" value="1"/>
</dbReference>
<evidence type="ECO:0000313" key="3">
    <source>
        <dbReference type="Proteomes" id="UP000554520"/>
    </source>
</evidence>
<evidence type="ECO:0000313" key="2">
    <source>
        <dbReference type="EMBL" id="MBB3148530.1"/>
    </source>
</evidence>
<keyword evidence="3" id="KW-1185">Reference proteome</keyword>